<evidence type="ECO:0000313" key="1">
    <source>
        <dbReference type="EMBL" id="GGA32793.1"/>
    </source>
</evidence>
<accession>A0ABQ1FZ83</accession>
<comment type="caution">
    <text evidence="1">The sequence shown here is derived from an EMBL/GenBank/DDBJ whole genome shotgun (WGS) entry which is preliminary data.</text>
</comment>
<dbReference type="Proteomes" id="UP000627464">
    <property type="component" value="Unassembled WGS sequence"/>
</dbReference>
<evidence type="ECO:0000313" key="2">
    <source>
        <dbReference type="Proteomes" id="UP000627464"/>
    </source>
</evidence>
<name>A0ABQ1FZ83_9GAMM</name>
<keyword evidence="2" id="KW-1185">Reference proteome</keyword>
<organism evidence="1 2">
    <name type="scientific">Hafnia psychrotolerans</name>
    <dbReference type="NCBI Taxonomy" id="1477018"/>
    <lineage>
        <taxon>Bacteria</taxon>
        <taxon>Pseudomonadati</taxon>
        <taxon>Pseudomonadota</taxon>
        <taxon>Gammaproteobacteria</taxon>
        <taxon>Enterobacterales</taxon>
        <taxon>Hafniaceae</taxon>
        <taxon>Hafnia</taxon>
    </lineage>
</organism>
<evidence type="ECO:0008006" key="3">
    <source>
        <dbReference type="Google" id="ProtNLM"/>
    </source>
</evidence>
<reference evidence="2" key="1">
    <citation type="journal article" date="2019" name="Int. J. Syst. Evol. Microbiol.">
        <title>The Global Catalogue of Microorganisms (GCM) 10K type strain sequencing project: providing services to taxonomists for standard genome sequencing and annotation.</title>
        <authorList>
            <consortium name="The Broad Institute Genomics Platform"/>
            <consortium name="The Broad Institute Genome Sequencing Center for Infectious Disease"/>
            <person name="Wu L."/>
            <person name="Ma J."/>
        </authorList>
    </citation>
    <scope>NUCLEOTIDE SEQUENCE [LARGE SCALE GENOMIC DNA]</scope>
    <source>
        <strain evidence="2">CGMCC 1.12806</strain>
    </source>
</reference>
<gene>
    <name evidence="1" type="ORF">GCM10011328_04520</name>
</gene>
<proteinExistence type="predicted"/>
<protein>
    <recommendedName>
        <fullName evidence="3">Transposase</fullName>
    </recommendedName>
</protein>
<sequence length="54" mass="6400">MNKGLRELLRDLLYEIEMCRDINVNVINDEWFCTFLAPSRLKRAFRAKNSDALP</sequence>
<dbReference type="EMBL" id="BMFZ01000001">
    <property type="protein sequence ID" value="GGA32793.1"/>
    <property type="molecule type" value="Genomic_DNA"/>
</dbReference>